<gene>
    <name evidence="2" type="ORF">H9746_03100</name>
</gene>
<evidence type="ECO:0000313" key="3">
    <source>
        <dbReference type="Proteomes" id="UP000886808"/>
    </source>
</evidence>
<proteinExistence type="predicted"/>
<evidence type="ECO:0000313" key="2">
    <source>
        <dbReference type="EMBL" id="HIV61821.1"/>
    </source>
</evidence>
<dbReference type="PROSITE" id="PS51257">
    <property type="entry name" value="PROKAR_LIPOPROTEIN"/>
    <property type="match status" value="1"/>
</dbReference>
<sequence length="43" mass="4877">MMPNRFQAEVTNDTNNNAYLVLGISCIVLFIGLIIAIFYKKKV</sequence>
<comment type="caution">
    <text evidence="2">The sequence shown here is derived from an EMBL/GenBank/DDBJ whole genome shotgun (WGS) entry which is preliminary data.</text>
</comment>
<keyword evidence="1" id="KW-0472">Membrane</keyword>
<organism evidence="2 3">
    <name type="scientific">Candidatus Butyricicoccus avistercoris</name>
    <dbReference type="NCBI Taxonomy" id="2838518"/>
    <lineage>
        <taxon>Bacteria</taxon>
        <taxon>Bacillati</taxon>
        <taxon>Bacillota</taxon>
        <taxon>Clostridia</taxon>
        <taxon>Eubacteriales</taxon>
        <taxon>Butyricicoccaceae</taxon>
        <taxon>Butyricicoccus</taxon>
    </lineage>
</organism>
<reference evidence="2" key="1">
    <citation type="journal article" date="2021" name="PeerJ">
        <title>Extensive microbial diversity within the chicken gut microbiome revealed by metagenomics and culture.</title>
        <authorList>
            <person name="Gilroy R."/>
            <person name="Ravi A."/>
            <person name="Getino M."/>
            <person name="Pursley I."/>
            <person name="Horton D.L."/>
            <person name="Alikhan N.F."/>
            <person name="Baker D."/>
            <person name="Gharbi K."/>
            <person name="Hall N."/>
            <person name="Watson M."/>
            <person name="Adriaenssens E.M."/>
            <person name="Foster-Nyarko E."/>
            <person name="Jarju S."/>
            <person name="Secka A."/>
            <person name="Antonio M."/>
            <person name="Oren A."/>
            <person name="Chaudhuri R.R."/>
            <person name="La Ragione R."/>
            <person name="Hildebrand F."/>
            <person name="Pallen M.J."/>
        </authorList>
    </citation>
    <scope>NUCLEOTIDE SEQUENCE</scope>
    <source>
        <strain evidence="2">CHK193-4272</strain>
    </source>
</reference>
<dbReference type="NCBIfam" id="TIGR01167">
    <property type="entry name" value="LPXTG_anchor"/>
    <property type="match status" value="1"/>
</dbReference>
<dbReference type="EMBL" id="DXIE01000022">
    <property type="protein sequence ID" value="HIV61821.1"/>
    <property type="molecule type" value="Genomic_DNA"/>
</dbReference>
<reference evidence="2" key="2">
    <citation type="submission" date="2021-04" db="EMBL/GenBank/DDBJ databases">
        <authorList>
            <person name="Gilroy R."/>
        </authorList>
    </citation>
    <scope>NUCLEOTIDE SEQUENCE</scope>
    <source>
        <strain evidence="2">CHK193-4272</strain>
    </source>
</reference>
<name>A0A9D1PGR1_9FIRM</name>
<feature type="transmembrane region" description="Helical" evidence="1">
    <location>
        <begin position="20"/>
        <end position="39"/>
    </location>
</feature>
<accession>A0A9D1PGR1</accession>
<keyword evidence="1" id="KW-0812">Transmembrane</keyword>
<dbReference type="Proteomes" id="UP000886808">
    <property type="component" value="Unassembled WGS sequence"/>
</dbReference>
<protein>
    <submittedName>
        <fullName evidence="2">LPXTG cell wall anchor domain-containing protein</fullName>
    </submittedName>
</protein>
<dbReference type="AlphaFoldDB" id="A0A9D1PGR1"/>
<evidence type="ECO:0000256" key="1">
    <source>
        <dbReference type="SAM" id="Phobius"/>
    </source>
</evidence>
<keyword evidence="1" id="KW-1133">Transmembrane helix</keyword>